<proteinExistence type="predicted"/>
<sequence length="428" mass="42708">MNGTSVTASDTSAPVSRAPSGAEVTDAPTTAHIVVAADPAFVRRASLASIDGVHISASLIQSHGGWSSPPQITSPLAAARTTGNSASAGSSGASSPAAPSRLTMPGRPGAGSSGGGTPTSTHGRSPSTTLQTAHPQPVKKSRFTVETAPPSPTDSPPTVAGGSGYQPMPVSASPAMSMSSGPPSAGILSSSFPSNAAHIHLPGYPPSSLYNRDGLLGPGQILPNAPSPPPLVAIPLSAQSSGAPGTGSAPQEIRRGRFSVTDRVDDSQSLAGVLSGTPPNPALARPPVGLSPGARIPPGTATVDRVEMLLQQNREQARALEDLLSSLLSSQSSGSTGNLAAPSGTGYSPTLSTGSSTLSGVLNPVPPGSGSPALSPALPPAEELSILRREVARLRGVVRQREQEAEFLRGEILRLGGNATSVASLKQG</sequence>
<feature type="region of interest" description="Disordered" evidence="1">
    <location>
        <begin position="331"/>
        <end position="352"/>
    </location>
</feature>
<feature type="region of interest" description="Disordered" evidence="1">
    <location>
        <begin position="220"/>
        <end position="295"/>
    </location>
</feature>
<feature type="compositionally biased region" description="Low complexity" evidence="1">
    <location>
        <begin position="167"/>
        <end position="185"/>
    </location>
</feature>
<dbReference type="Proteomes" id="UP000070544">
    <property type="component" value="Unassembled WGS sequence"/>
</dbReference>
<feature type="compositionally biased region" description="Low complexity" evidence="1">
    <location>
        <begin position="77"/>
        <end position="107"/>
    </location>
</feature>
<feature type="compositionally biased region" description="Polar residues" evidence="1">
    <location>
        <begin position="1"/>
        <end position="14"/>
    </location>
</feature>
<keyword evidence="3" id="KW-1185">Reference proteome</keyword>
<reference evidence="2 3" key="1">
    <citation type="journal article" date="2015" name="Genome Biol. Evol.">
        <title>Phylogenomic analyses indicate that early fungi evolved digesting cell walls of algal ancestors of land plants.</title>
        <authorList>
            <person name="Chang Y."/>
            <person name="Wang S."/>
            <person name="Sekimoto S."/>
            <person name="Aerts A.L."/>
            <person name="Choi C."/>
            <person name="Clum A."/>
            <person name="LaButti K.M."/>
            <person name="Lindquist E.A."/>
            <person name="Yee Ngan C."/>
            <person name="Ohm R.A."/>
            <person name="Salamov A.A."/>
            <person name="Grigoriev I.V."/>
            <person name="Spatafora J.W."/>
            <person name="Berbee M.L."/>
        </authorList>
    </citation>
    <scope>NUCLEOTIDE SEQUENCE [LARGE SCALE GENOMIC DNA]</scope>
    <source>
        <strain evidence="2 3">JEL478</strain>
    </source>
</reference>
<feature type="region of interest" description="Disordered" evidence="1">
    <location>
        <begin position="1"/>
        <end position="28"/>
    </location>
</feature>
<feature type="compositionally biased region" description="Low complexity" evidence="1">
    <location>
        <begin position="118"/>
        <end position="129"/>
    </location>
</feature>
<feature type="region of interest" description="Disordered" evidence="1">
    <location>
        <begin position="358"/>
        <end position="377"/>
    </location>
</feature>
<feature type="compositionally biased region" description="Gly residues" evidence="1">
    <location>
        <begin position="108"/>
        <end position="117"/>
    </location>
</feature>
<feature type="compositionally biased region" description="Polar residues" evidence="1">
    <location>
        <begin position="62"/>
        <end position="74"/>
    </location>
</feature>
<dbReference type="EMBL" id="KQ965881">
    <property type="protein sequence ID" value="KXS09214.1"/>
    <property type="molecule type" value="Genomic_DNA"/>
</dbReference>
<feature type="compositionally biased region" description="Basic and acidic residues" evidence="1">
    <location>
        <begin position="252"/>
        <end position="266"/>
    </location>
</feature>
<feature type="region of interest" description="Disordered" evidence="1">
    <location>
        <begin position="62"/>
        <end position="185"/>
    </location>
</feature>
<protein>
    <submittedName>
        <fullName evidence="2">Uncharacterized protein</fullName>
    </submittedName>
</protein>
<accession>A0A138ZXK8</accession>
<evidence type="ECO:0000313" key="2">
    <source>
        <dbReference type="EMBL" id="KXS09214.1"/>
    </source>
</evidence>
<organism evidence="2 3">
    <name type="scientific">Gonapodya prolifera (strain JEL478)</name>
    <name type="common">Monoblepharis prolifera</name>
    <dbReference type="NCBI Taxonomy" id="1344416"/>
    <lineage>
        <taxon>Eukaryota</taxon>
        <taxon>Fungi</taxon>
        <taxon>Fungi incertae sedis</taxon>
        <taxon>Chytridiomycota</taxon>
        <taxon>Chytridiomycota incertae sedis</taxon>
        <taxon>Monoblepharidomycetes</taxon>
        <taxon>Monoblepharidales</taxon>
        <taxon>Gonapodyaceae</taxon>
        <taxon>Gonapodya</taxon>
    </lineage>
</organism>
<feature type="compositionally biased region" description="Low complexity" evidence="1">
    <location>
        <begin position="342"/>
        <end position="352"/>
    </location>
</feature>
<gene>
    <name evidence="2" type="ORF">M427DRAFT_248271</name>
</gene>
<name>A0A138ZXK8_GONPJ</name>
<evidence type="ECO:0000313" key="3">
    <source>
        <dbReference type="Proteomes" id="UP000070544"/>
    </source>
</evidence>
<evidence type="ECO:0000256" key="1">
    <source>
        <dbReference type="SAM" id="MobiDB-lite"/>
    </source>
</evidence>
<dbReference type="AlphaFoldDB" id="A0A138ZXK8"/>